<accession>A0A2P2MQJ3</accession>
<name>A0A2P2MQJ3_RHIMU</name>
<dbReference type="PANTHER" id="PTHR33137:SF4">
    <property type="entry name" value="MEDIATOR OF RNA POLYMERASE II TRANSCRIPTION SUBUNIT 15A-RELATED"/>
    <property type="match status" value="1"/>
</dbReference>
<dbReference type="AlphaFoldDB" id="A0A2P2MQJ3"/>
<dbReference type="PANTHER" id="PTHR33137">
    <property type="entry name" value="MEDIATOR OF RNA POLYMERASE II TRANSCRIPTION SUBUNIT 15A-RELATED"/>
    <property type="match status" value="1"/>
</dbReference>
<dbReference type="EMBL" id="GGEC01052002">
    <property type="protein sequence ID" value="MBX32486.1"/>
    <property type="molecule type" value="Transcribed_RNA"/>
</dbReference>
<dbReference type="InterPro" id="IPR044661">
    <property type="entry name" value="MED15a/b/c-like"/>
</dbReference>
<sequence>MPISIAFEHDKPISCKIFLSVVSSRYLLIVADLGVFVYCNSKDYEDLSVKAKSRFSVSLRSLSQPMSLSEIVRTWDVCARAVISEYAQQSGGGSFSSKYGTWENCLSAA</sequence>
<evidence type="ECO:0000313" key="1">
    <source>
        <dbReference type="EMBL" id="MBX32486.1"/>
    </source>
</evidence>
<organism evidence="1">
    <name type="scientific">Rhizophora mucronata</name>
    <name type="common">Asiatic mangrove</name>
    <dbReference type="NCBI Taxonomy" id="61149"/>
    <lineage>
        <taxon>Eukaryota</taxon>
        <taxon>Viridiplantae</taxon>
        <taxon>Streptophyta</taxon>
        <taxon>Embryophyta</taxon>
        <taxon>Tracheophyta</taxon>
        <taxon>Spermatophyta</taxon>
        <taxon>Magnoliopsida</taxon>
        <taxon>eudicotyledons</taxon>
        <taxon>Gunneridae</taxon>
        <taxon>Pentapetalae</taxon>
        <taxon>rosids</taxon>
        <taxon>fabids</taxon>
        <taxon>Malpighiales</taxon>
        <taxon>Rhizophoraceae</taxon>
        <taxon>Rhizophora</taxon>
    </lineage>
</organism>
<protein>
    <submittedName>
        <fullName evidence="1">Transcription cofactor</fullName>
    </submittedName>
</protein>
<dbReference type="GO" id="GO:0031490">
    <property type="term" value="F:chromatin DNA binding"/>
    <property type="evidence" value="ECO:0007669"/>
    <property type="project" value="InterPro"/>
</dbReference>
<reference evidence="1" key="1">
    <citation type="submission" date="2018-02" db="EMBL/GenBank/DDBJ databases">
        <title>Rhizophora mucronata_Transcriptome.</title>
        <authorList>
            <person name="Meera S.P."/>
            <person name="Sreeshan A."/>
            <person name="Augustine A."/>
        </authorList>
    </citation>
    <scope>NUCLEOTIDE SEQUENCE</scope>
    <source>
        <tissue evidence="1">Leaf</tissue>
    </source>
</reference>
<proteinExistence type="predicted"/>
<dbReference type="GO" id="GO:0003713">
    <property type="term" value="F:transcription coactivator activity"/>
    <property type="evidence" value="ECO:0007669"/>
    <property type="project" value="InterPro"/>
</dbReference>